<keyword evidence="1" id="KW-0808">Transferase</keyword>
<reference evidence="4 5" key="1">
    <citation type="submission" date="2024-01" db="EMBL/GenBank/DDBJ databases">
        <title>The genome sequence of Erythrobacteraceae sp. strain 1XM1-14.</title>
        <authorList>
            <person name="Liu Y."/>
        </authorList>
    </citation>
    <scope>NUCLEOTIDE SEQUENCE [LARGE SCALE GENOMIC DNA]</scope>
    <source>
        <strain evidence="4 5">1XM1-14</strain>
    </source>
</reference>
<keyword evidence="2" id="KW-0012">Acyltransferase</keyword>
<evidence type="ECO:0000256" key="2">
    <source>
        <dbReference type="ARBA" id="ARBA00023315"/>
    </source>
</evidence>
<feature type="domain" description="N-acetyltransferase" evidence="3">
    <location>
        <begin position="6"/>
        <end position="164"/>
    </location>
</feature>
<gene>
    <name evidence="4" type="ORF">VRS74_01890</name>
</gene>
<dbReference type="PANTHER" id="PTHR43877:SF5">
    <property type="entry name" value="BLL8307 PROTEIN"/>
    <property type="match status" value="1"/>
</dbReference>
<dbReference type="InterPro" id="IPR050832">
    <property type="entry name" value="Bact_Acetyltransf"/>
</dbReference>
<dbReference type="EMBL" id="JAZDQV010000001">
    <property type="protein sequence ID" value="MEE1876435.1"/>
    <property type="molecule type" value="Genomic_DNA"/>
</dbReference>
<dbReference type="Gene3D" id="3.40.630.30">
    <property type="match status" value="1"/>
</dbReference>
<dbReference type="InterPro" id="IPR000182">
    <property type="entry name" value="GNAT_dom"/>
</dbReference>
<dbReference type="RefSeq" id="WP_354143538.1">
    <property type="nucleotide sequence ID" value="NZ_JAZDQV010000001.1"/>
</dbReference>
<dbReference type="PANTHER" id="PTHR43877">
    <property type="entry name" value="AMINOALKYLPHOSPHONATE N-ACETYLTRANSFERASE-RELATED-RELATED"/>
    <property type="match status" value="1"/>
</dbReference>
<name>A0ABU7GC20_9SPHN</name>
<accession>A0ABU7GC20</accession>
<proteinExistence type="predicted"/>
<evidence type="ECO:0000313" key="4">
    <source>
        <dbReference type="EMBL" id="MEE1876435.1"/>
    </source>
</evidence>
<keyword evidence="5" id="KW-1185">Reference proteome</keyword>
<sequence length="164" mass="18523">MTIRNWDIRAFRPADAPAFAALNKRWIEELFELEESDLRQLEHPQTAILDKGGFIAIADANGWVVGTGAILPASNCPDDGRKWLEVIKMTTDLAAQRRGIGSAILQRLIEFARERQADAIWLETNVKLEAATALYESYGFRALGPEEVWPTPYDRCNLQMVLHL</sequence>
<organism evidence="4 5">
    <name type="scientific">Altererythrobacter litoralis</name>
    <dbReference type="NCBI Taxonomy" id="3113904"/>
    <lineage>
        <taxon>Bacteria</taxon>
        <taxon>Pseudomonadati</taxon>
        <taxon>Pseudomonadota</taxon>
        <taxon>Alphaproteobacteria</taxon>
        <taxon>Sphingomonadales</taxon>
        <taxon>Erythrobacteraceae</taxon>
        <taxon>Altererythrobacter</taxon>
    </lineage>
</organism>
<dbReference type="CDD" id="cd04301">
    <property type="entry name" value="NAT_SF"/>
    <property type="match status" value="1"/>
</dbReference>
<comment type="caution">
    <text evidence="4">The sequence shown here is derived from an EMBL/GenBank/DDBJ whole genome shotgun (WGS) entry which is preliminary data.</text>
</comment>
<evidence type="ECO:0000256" key="1">
    <source>
        <dbReference type="ARBA" id="ARBA00022679"/>
    </source>
</evidence>
<dbReference type="Pfam" id="PF00583">
    <property type="entry name" value="Acetyltransf_1"/>
    <property type="match status" value="1"/>
</dbReference>
<dbReference type="SUPFAM" id="SSF55729">
    <property type="entry name" value="Acyl-CoA N-acyltransferases (Nat)"/>
    <property type="match status" value="1"/>
</dbReference>
<protein>
    <submittedName>
        <fullName evidence="4">GNAT family N-acetyltransferase</fullName>
    </submittedName>
</protein>
<evidence type="ECO:0000313" key="5">
    <source>
        <dbReference type="Proteomes" id="UP001343492"/>
    </source>
</evidence>
<dbReference type="InterPro" id="IPR016181">
    <property type="entry name" value="Acyl_CoA_acyltransferase"/>
</dbReference>
<evidence type="ECO:0000259" key="3">
    <source>
        <dbReference type="PROSITE" id="PS51186"/>
    </source>
</evidence>
<dbReference type="Proteomes" id="UP001343492">
    <property type="component" value="Unassembled WGS sequence"/>
</dbReference>
<dbReference type="PROSITE" id="PS51186">
    <property type="entry name" value="GNAT"/>
    <property type="match status" value="1"/>
</dbReference>